<dbReference type="PATRIC" id="fig|294.194.peg.6885"/>
<gene>
    <name evidence="1" type="ORF">PFLmoz3_06193</name>
</gene>
<reference evidence="1 2" key="1">
    <citation type="submission" date="2015-05" db="EMBL/GenBank/DDBJ databases">
        <title>A genomic and transcriptomic approach to investigate the blue pigment phenotype in Pseudomonas fluorescens.</title>
        <authorList>
            <person name="Andreani N.A."/>
            <person name="Cardazzo B."/>
        </authorList>
    </citation>
    <scope>NUCLEOTIDE SEQUENCE [LARGE SCALE GENOMIC DNA]</scope>
    <source>
        <strain evidence="1 2">Ps_22</strain>
    </source>
</reference>
<organism evidence="1 2">
    <name type="scientific">Pseudomonas fluorescens</name>
    <dbReference type="NCBI Taxonomy" id="294"/>
    <lineage>
        <taxon>Bacteria</taxon>
        <taxon>Pseudomonadati</taxon>
        <taxon>Pseudomonadota</taxon>
        <taxon>Gammaproteobacteria</taxon>
        <taxon>Pseudomonadales</taxon>
        <taxon>Pseudomonadaceae</taxon>
        <taxon>Pseudomonas</taxon>
    </lineage>
</organism>
<evidence type="ECO:0000313" key="2">
    <source>
        <dbReference type="Proteomes" id="UP000061348"/>
    </source>
</evidence>
<comment type="caution">
    <text evidence="1">The sequence shown here is derived from an EMBL/GenBank/DDBJ whole genome shotgun (WGS) entry which is preliminary data.</text>
</comment>
<proteinExistence type="predicted"/>
<name>A0A109KPK3_PSEFL</name>
<accession>A0A109KPK3</accession>
<dbReference type="EMBL" id="LCYA01000289">
    <property type="protein sequence ID" value="KWV73073.1"/>
    <property type="molecule type" value="Genomic_DNA"/>
</dbReference>
<protein>
    <submittedName>
        <fullName evidence="1">Uncharacterized protein</fullName>
    </submittedName>
</protein>
<evidence type="ECO:0000313" key="1">
    <source>
        <dbReference type="EMBL" id="KWV73073.1"/>
    </source>
</evidence>
<sequence length="77" mass="8530">MSNYIIVDKASNLIVRIISSSVKLSDTAKYRAIRVSEAILAKYEKRARLQSRNGTLVDAGELASVSPAFFELLQVRS</sequence>
<dbReference type="Proteomes" id="UP000061348">
    <property type="component" value="Unassembled WGS sequence"/>
</dbReference>
<dbReference type="AlphaFoldDB" id="A0A109KPK3"/>
<dbReference type="RefSeq" id="WP_060765424.1">
    <property type="nucleotide sequence ID" value="NZ_LCYA01000289.1"/>
</dbReference>